<dbReference type="KEGG" id="bdw:94334369"/>
<reference evidence="4" key="1">
    <citation type="journal article" date="2023" name="Nat. Microbiol.">
        <title>Babesia duncani multi-omics identifies virulence factors and drug targets.</title>
        <authorList>
            <person name="Singh P."/>
            <person name="Lonardi S."/>
            <person name="Liang Q."/>
            <person name="Vydyam P."/>
            <person name="Khabirova E."/>
            <person name="Fang T."/>
            <person name="Gihaz S."/>
            <person name="Thekkiniath J."/>
            <person name="Munshi M."/>
            <person name="Abel S."/>
            <person name="Ciampossin L."/>
            <person name="Batugedara G."/>
            <person name="Gupta M."/>
            <person name="Lu X.M."/>
            <person name="Lenz T."/>
            <person name="Chakravarty S."/>
            <person name="Cornillot E."/>
            <person name="Hu Y."/>
            <person name="Ma W."/>
            <person name="Gonzalez L.M."/>
            <person name="Sanchez S."/>
            <person name="Estrada K."/>
            <person name="Sanchez-Flores A."/>
            <person name="Montero E."/>
            <person name="Harb O.S."/>
            <person name="Le Roch K.G."/>
            <person name="Mamoun C.B."/>
        </authorList>
    </citation>
    <scope>NUCLEOTIDE SEQUENCE</scope>
    <source>
        <strain evidence="4">WA1</strain>
    </source>
</reference>
<sequence length="125" mass="14279">MEDANSKVSSQGSKRSGTHFFDPQNDRKLRVWVGSIPSYVEANDLLAALKQFGVPPVTDIVFRKYSIRSWGFLTFRTSEEAAECINLINGKRLFKGLYPHAIMCMQILILRLKPVLLIHTRLRIT</sequence>
<dbReference type="Pfam" id="PF00076">
    <property type="entry name" value="RRM_1"/>
    <property type="match status" value="1"/>
</dbReference>
<gene>
    <name evidence="4" type="ORF">BdWA1_000071</name>
</gene>
<dbReference type="InterPro" id="IPR000504">
    <property type="entry name" value="RRM_dom"/>
</dbReference>
<dbReference type="InterPro" id="IPR035979">
    <property type="entry name" value="RBD_domain_sf"/>
</dbReference>
<name>A0AAD9PLR5_9APIC</name>
<evidence type="ECO:0000313" key="4">
    <source>
        <dbReference type="EMBL" id="KAK2197074.1"/>
    </source>
</evidence>
<dbReference type="CDD" id="cd00590">
    <property type="entry name" value="RRM_SF"/>
    <property type="match status" value="1"/>
</dbReference>
<feature type="region of interest" description="Disordered" evidence="2">
    <location>
        <begin position="1"/>
        <end position="22"/>
    </location>
</feature>
<accession>A0AAD9PLR5</accession>
<comment type="caution">
    <text evidence="4">The sequence shown here is derived from an EMBL/GenBank/DDBJ whole genome shotgun (WGS) entry which is preliminary data.</text>
</comment>
<organism evidence="4 5">
    <name type="scientific">Babesia duncani</name>
    <dbReference type="NCBI Taxonomy" id="323732"/>
    <lineage>
        <taxon>Eukaryota</taxon>
        <taxon>Sar</taxon>
        <taxon>Alveolata</taxon>
        <taxon>Apicomplexa</taxon>
        <taxon>Aconoidasida</taxon>
        <taxon>Piroplasmida</taxon>
        <taxon>Babesiidae</taxon>
        <taxon>Babesia</taxon>
    </lineage>
</organism>
<keyword evidence="5" id="KW-1185">Reference proteome</keyword>
<evidence type="ECO:0000313" key="5">
    <source>
        <dbReference type="Proteomes" id="UP001214638"/>
    </source>
</evidence>
<feature type="domain" description="RRM" evidence="3">
    <location>
        <begin position="29"/>
        <end position="96"/>
    </location>
</feature>
<dbReference type="PROSITE" id="PS50102">
    <property type="entry name" value="RRM"/>
    <property type="match status" value="1"/>
</dbReference>
<protein>
    <submittedName>
        <fullName evidence="4">Bifunctional RNA recognition motif domain/RNA-binding domain superfamily/Nucleotide-binding alpha-beta plait domain superfamily</fullName>
    </submittedName>
</protein>
<dbReference type="InterPro" id="IPR012677">
    <property type="entry name" value="Nucleotide-bd_a/b_plait_sf"/>
</dbReference>
<evidence type="ECO:0000259" key="3">
    <source>
        <dbReference type="PROSITE" id="PS50102"/>
    </source>
</evidence>
<dbReference type="GO" id="GO:0003723">
    <property type="term" value="F:RNA binding"/>
    <property type="evidence" value="ECO:0007669"/>
    <property type="project" value="UniProtKB-UniRule"/>
</dbReference>
<dbReference type="GeneID" id="94334369"/>
<dbReference type="Gene3D" id="3.30.70.330">
    <property type="match status" value="1"/>
</dbReference>
<evidence type="ECO:0000256" key="1">
    <source>
        <dbReference type="PROSITE-ProRule" id="PRU00176"/>
    </source>
</evidence>
<evidence type="ECO:0000256" key="2">
    <source>
        <dbReference type="SAM" id="MobiDB-lite"/>
    </source>
</evidence>
<dbReference type="RefSeq" id="XP_067803916.1">
    <property type="nucleotide sequence ID" value="XM_067945125.1"/>
</dbReference>
<proteinExistence type="predicted"/>
<dbReference type="SUPFAM" id="SSF54928">
    <property type="entry name" value="RNA-binding domain, RBD"/>
    <property type="match status" value="1"/>
</dbReference>
<feature type="compositionally biased region" description="Polar residues" evidence="2">
    <location>
        <begin position="1"/>
        <end position="15"/>
    </location>
</feature>
<dbReference type="AlphaFoldDB" id="A0AAD9PLR5"/>
<keyword evidence="1" id="KW-0694">RNA-binding</keyword>
<dbReference type="EMBL" id="JALLKP010000001">
    <property type="protein sequence ID" value="KAK2197074.1"/>
    <property type="molecule type" value="Genomic_DNA"/>
</dbReference>
<dbReference type="Proteomes" id="UP001214638">
    <property type="component" value="Unassembled WGS sequence"/>
</dbReference>